<proteinExistence type="predicted"/>
<dbReference type="Pfam" id="PF03098">
    <property type="entry name" value="An_peroxidase"/>
    <property type="match status" value="1"/>
</dbReference>
<dbReference type="PROSITE" id="PS50292">
    <property type="entry name" value="PEROXIDASE_3"/>
    <property type="match status" value="1"/>
</dbReference>
<evidence type="ECO:0000313" key="1">
    <source>
        <dbReference type="EMBL" id="WAR10481.1"/>
    </source>
</evidence>
<dbReference type="EMBL" id="CP111018">
    <property type="protein sequence ID" value="WAR10481.1"/>
    <property type="molecule type" value="Genomic_DNA"/>
</dbReference>
<sequence length="101" mass="11416">MIELFSIPEWTDFFQPNDVIVRSMDGGVSNPKQAQWMFDLKQWATPRKTSFTGRPLPTARDVSLAVHTNIGAYIEWSAELTMAVMQMGQFVDHDLIATPGE</sequence>
<organism evidence="1 2">
    <name type="scientific">Mya arenaria</name>
    <name type="common">Soft-shell clam</name>
    <dbReference type="NCBI Taxonomy" id="6604"/>
    <lineage>
        <taxon>Eukaryota</taxon>
        <taxon>Metazoa</taxon>
        <taxon>Spiralia</taxon>
        <taxon>Lophotrochozoa</taxon>
        <taxon>Mollusca</taxon>
        <taxon>Bivalvia</taxon>
        <taxon>Autobranchia</taxon>
        <taxon>Heteroconchia</taxon>
        <taxon>Euheterodonta</taxon>
        <taxon>Imparidentia</taxon>
        <taxon>Neoheterodontei</taxon>
        <taxon>Myida</taxon>
        <taxon>Myoidea</taxon>
        <taxon>Myidae</taxon>
        <taxon>Mya</taxon>
    </lineage>
</organism>
<protein>
    <submittedName>
        <fullName evidence="1">Uncharacterized protein</fullName>
    </submittedName>
</protein>
<feature type="non-terminal residue" evidence="1">
    <location>
        <position position="1"/>
    </location>
</feature>
<name>A0ABY7ETG6_MYAAR</name>
<dbReference type="Proteomes" id="UP001164746">
    <property type="component" value="Chromosome 7"/>
</dbReference>
<dbReference type="InterPro" id="IPR037120">
    <property type="entry name" value="Haem_peroxidase_sf_animal"/>
</dbReference>
<dbReference type="InterPro" id="IPR019791">
    <property type="entry name" value="Haem_peroxidase_animal"/>
</dbReference>
<dbReference type="InterPro" id="IPR010255">
    <property type="entry name" value="Haem_peroxidase_sf"/>
</dbReference>
<reference evidence="1" key="1">
    <citation type="submission" date="2022-11" db="EMBL/GenBank/DDBJ databases">
        <title>Centuries of genome instability and evolution in soft-shell clam transmissible cancer (bioRxiv).</title>
        <authorList>
            <person name="Hart S.F.M."/>
            <person name="Yonemitsu M.A."/>
            <person name="Giersch R.M."/>
            <person name="Beal B.F."/>
            <person name="Arriagada G."/>
            <person name="Davis B.W."/>
            <person name="Ostrander E.A."/>
            <person name="Goff S.P."/>
            <person name="Metzger M.J."/>
        </authorList>
    </citation>
    <scope>NUCLEOTIDE SEQUENCE</scope>
    <source>
        <strain evidence="1">MELC-2E11</strain>
        <tissue evidence="1">Siphon/mantle</tissue>
    </source>
</reference>
<dbReference type="Gene3D" id="1.10.640.10">
    <property type="entry name" value="Haem peroxidase domain superfamily, animal type"/>
    <property type="match status" value="1"/>
</dbReference>
<dbReference type="SUPFAM" id="SSF48113">
    <property type="entry name" value="Heme-dependent peroxidases"/>
    <property type="match status" value="1"/>
</dbReference>
<keyword evidence="2" id="KW-1185">Reference proteome</keyword>
<accession>A0ABY7ETG6</accession>
<gene>
    <name evidence="1" type="ORF">MAR_035557</name>
</gene>
<evidence type="ECO:0000313" key="2">
    <source>
        <dbReference type="Proteomes" id="UP001164746"/>
    </source>
</evidence>